<protein>
    <submittedName>
        <fullName evidence="1">Uncharacterized protein</fullName>
    </submittedName>
</protein>
<dbReference type="EMBL" id="ADBJ01000063">
    <property type="protein sequence ID" value="EFA74544.1"/>
    <property type="molecule type" value="Genomic_DNA"/>
</dbReference>
<dbReference type="AlphaFoldDB" id="D3BVP1"/>
<name>D3BVP1_HETP5</name>
<reference evidence="1 2" key="1">
    <citation type="journal article" date="2011" name="Genome Res.">
        <title>Phylogeny-wide analysis of social amoeba genomes highlights ancient origins for complex intercellular communication.</title>
        <authorList>
            <person name="Heidel A.J."/>
            <person name="Lawal H.M."/>
            <person name="Felder M."/>
            <person name="Schilde C."/>
            <person name="Helps N.R."/>
            <person name="Tunggal B."/>
            <person name="Rivero F."/>
            <person name="John U."/>
            <person name="Schleicher M."/>
            <person name="Eichinger L."/>
            <person name="Platzer M."/>
            <person name="Noegel A.A."/>
            <person name="Schaap P."/>
            <person name="Gloeckner G."/>
        </authorList>
    </citation>
    <scope>NUCLEOTIDE SEQUENCE [LARGE SCALE GENOMIC DNA]</scope>
    <source>
        <strain evidence="2">ATCC 26659 / Pp 5 / PN500</strain>
    </source>
</reference>
<organism evidence="1 2">
    <name type="scientific">Heterostelium pallidum (strain ATCC 26659 / Pp 5 / PN500)</name>
    <name type="common">Cellular slime mold</name>
    <name type="synonym">Polysphondylium pallidum</name>
    <dbReference type="NCBI Taxonomy" id="670386"/>
    <lineage>
        <taxon>Eukaryota</taxon>
        <taxon>Amoebozoa</taxon>
        <taxon>Evosea</taxon>
        <taxon>Eumycetozoa</taxon>
        <taxon>Dictyostelia</taxon>
        <taxon>Acytosteliales</taxon>
        <taxon>Acytosteliaceae</taxon>
        <taxon>Heterostelium</taxon>
    </lineage>
</organism>
<evidence type="ECO:0000313" key="2">
    <source>
        <dbReference type="Proteomes" id="UP000001396"/>
    </source>
</evidence>
<dbReference type="GeneID" id="31355576"/>
<sequence length="78" mass="8740">MLVEQQQEIRLDSYVTDDANTSKKRKADDLADYSLDKLVSGYVSENQKNSSVLNASIAINNNQPSKSDSIDDLFDQIE</sequence>
<proteinExistence type="predicted"/>
<gene>
    <name evidence="1" type="ORF">PPL_00042</name>
</gene>
<accession>D3BVP1</accession>
<dbReference type="RefSeq" id="XP_020426678.1">
    <property type="nucleotide sequence ID" value="XM_020571089.1"/>
</dbReference>
<keyword evidence="2" id="KW-1185">Reference proteome</keyword>
<comment type="caution">
    <text evidence="1">The sequence shown here is derived from an EMBL/GenBank/DDBJ whole genome shotgun (WGS) entry which is preliminary data.</text>
</comment>
<dbReference type="Proteomes" id="UP000001396">
    <property type="component" value="Unassembled WGS sequence"/>
</dbReference>
<evidence type="ECO:0000313" key="1">
    <source>
        <dbReference type="EMBL" id="EFA74544.1"/>
    </source>
</evidence>
<dbReference type="InParanoid" id="D3BVP1"/>